<evidence type="ECO:0000256" key="4">
    <source>
        <dbReference type="ARBA" id="ARBA00023002"/>
    </source>
</evidence>
<dbReference type="PANTHER" id="PTHR46696">
    <property type="entry name" value="P450, PUTATIVE (EUROFUNG)-RELATED"/>
    <property type="match status" value="1"/>
</dbReference>
<dbReference type="GO" id="GO:0004497">
    <property type="term" value="F:monooxygenase activity"/>
    <property type="evidence" value="ECO:0007669"/>
    <property type="project" value="UniProtKB-KW"/>
</dbReference>
<dbReference type="PRINTS" id="PR00359">
    <property type="entry name" value="BP450"/>
</dbReference>
<dbReference type="AlphaFoldDB" id="Q0R4M6"/>
<dbReference type="GO" id="GO:0020037">
    <property type="term" value="F:heme binding"/>
    <property type="evidence" value="ECO:0007669"/>
    <property type="project" value="InterPro"/>
</dbReference>
<dbReference type="InterPro" id="IPR036396">
    <property type="entry name" value="Cyt_P450_sf"/>
</dbReference>
<reference evidence="9" key="2">
    <citation type="submission" date="2006-08" db="EMBL/GenBank/DDBJ databases">
        <authorList>
            <person name="Jia X.-Y."/>
            <person name="Zhao Q.-F."/>
            <person name="Tian Z.-H."/>
            <person name="Tang G.-L."/>
            <person name="Liu W."/>
        </authorList>
    </citation>
    <scope>NUCLEOTIDE SEQUENCE</scope>
</reference>
<protein>
    <submittedName>
        <fullName evidence="9">ChlE2</fullName>
    </submittedName>
</protein>
<evidence type="ECO:0000256" key="8">
    <source>
        <dbReference type="SAM" id="MobiDB-lite"/>
    </source>
</evidence>
<dbReference type="PANTHER" id="PTHR46696:SF1">
    <property type="entry name" value="CYTOCHROME P450 YJIB-RELATED"/>
    <property type="match status" value="1"/>
</dbReference>
<accession>Q0R4M6</accession>
<dbReference type="PROSITE" id="PS00086">
    <property type="entry name" value="CYTOCHROME_P450"/>
    <property type="match status" value="1"/>
</dbReference>
<dbReference type="GO" id="GO:0016705">
    <property type="term" value="F:oxidoreductase activity, acting on paired donors, with incorporation or reduction of molecular oxygen"/>
    <property type="evidence" value="ECO:0007669"/>
    <property type="project" value="InterPro"/>
</dbReference>
<dbReference type="SUPFAM" id="SSF48264">
    <property type="entry name" value="Cytochrome P450"/>
    <property type="match status" value="1"/>
</dbReference>
<dbReference type="PRINTS" id="PR00385">
    <property type="entry name" value="P450"/>
</dbReference>
<evidence type="ECO:0000256" key="5">
    <source>
        <dbReference type="ARBA" id="ARBA00023004"/>
    </source>
</evidence>
<evidence type="ECO:0000256" key="1">
    <source>
        <dbReference type="ARBA" id="ARBA00010617"/>
    </source>
</evidence>
<dbReference type="Gene3D" id="1.10.630.10">
    <property type="entry name" value="Cytochrome P450"/>
    <property type="match status" value="1"/>
</dbReference>
<keyword evidence="5 7" id="KW-0408">Iron</keyword>
<organism evidence="9">
    <name type="scientific">Streptomyces antibioticus</name>
    <dbReference type="NCBI Taxonomy" id="1890"/>
    <lineage>
        <taxon>Bacteria</taxon>
        <taxon>Bacillati</taxon>
        <taxon>Actinomycetota</taxon>
        <taxon>Actinomycetes</taxon>
        <taxon>Kitasatosporales</taxon>
        <taxon>Streptomycetaceae</taxon>
        <taxon>Streptomyces</taxon>
    </lineage>
</organism>
<evidence type="ECO:0000256" key="7">
    <source>
        <dbReference type="RuleBase" id="RU000461"/>
    </source>
</evidence>
<dbReference type="SMR" id="Q0R4M6"/>
<reference evidence="9" key="1">
    <citation type="journal article" date="2006" name="Chem. Biol.">
        <title>Genetic characterization of the chlorothricin gene cluster as a model for spirotetronate antibiotic biosynthesis.</title>
        <authorList>
            <person name="Jia X.Y."/>
            <person name="Tian Z.H."/>
            <person name="Shao L."/>
            <person name="Qu X.D."/>
            <person name="Zhao Q.F."/>
            <person name="Tang J."/>
            <person name="Tang G.L."/>
            <person name="Liu W."/>
        </authorList>
    </citation>
    <scope>NUCLEOTIDE SEQUENCE</scope>
</reference>
<dbReference type="GO" id="GO:0005506">
    <property type="term" value="F:iron ion binding"/>
    <property type="evidence" value="ECO:0007669"/>
    <property type="project" value="InterPro"/>
</dbReference>
<dbReference type="FunFam" id="1.10.630.10:FF:000018">
    <property type="entry name" value="Cytochrome P450 monooxygenase"/>
    <property type="match status" value="1"/>
</dbReference>
<comment type="similarity">
    <text evidence="1 7">Belongs to the cytochrome P450 family.</text>
</comment>
<keyword evidence="3 7" id="KW-0479">Metal-binding</keyword>
<sequence>MTASEQTTDIVEGLPTARSCPFSPPDALGELRERRPIARMSYADGTLGWLITDHDLGRELLTHPDFSSRHELRSSPVPMAIKPMPAPPGMFIGMDPPEHTRYRKPLNRHFTVRRVRELEPAIQRIVTQHIDTMERQGPPADLVGSFALPIPVQVISELLGAEPGISEEISRLRALTLDPATPPEEAGAAVRATNAVMAELVRSKRRAPSDDLLGVLIADGEMTDEELTGLAFLMFIAGHETTANMFSLGTYLALRDDKVRAGLTGVTVLSDEAVNEFLRYLSIVQFTSRAALADVEIGGVLVRKGETVTLSISAANRDARRFPDPDGFDFHGTENSHLAFGHGIHQCIGHNLARAELKIGLPELFRRLPGLRLADASREVATRTGHNTYGVLELPVAW</sequence>
<name>Q0R4M6_STRAT</name>
<dbReference type="EMBL" id="DQ116941">
    <property type="protein sequence ID" value="AAZ77695.1"/>
    <property type="molecule type" value="Genomic_DNA"/>
</dbReference>
<evidence type="ECO:0000256" key="3">
    <source>
        <dbReference type="ARBA" id="ARBA00022723"/>
    </source>
</evidence>
<evidence type="ECO:0000313" key="9">
    <source>
        <dbReference type="EMBL" id="AAZ77695.1"/>
    </source>
</evidence>
<keyword evidence="2 7" id="KW-0349">Heme</keyword>
<evidence type="ECO:0000256" key="2">
    <source>
        <dbReference type="ARBA" id="ARBA00022617"/>
    </source>
</evidence>
<dbReference type="InterPro" id="IPR017972">
    <property type="entry name" value="Cyt_P450_CS"/>
</dbReference>
<dbReference type="CDD" id="cd11030">
    <property type="entry name" value="CYP105-like"/>
    <property type="match status" value="1"/>
</dbReference>
<evidence type="ECO:0000256" key="6">
    <source>
        <dbReference type="ARBA" id="ARBA00023033"/>
    </source>
</evidence>
<keyword evidence="6 7" id="KW-0503">Monooxygenase</keyword>
<dbReference type="InterPro" id="IPR001128">
    <property type="entry name" value="Cyt_P450"/>
</dbReference>
<keyword evidence="4 7" id="KW-0560">Oxidoreductase</keyword>
<dbReference type="InterPro" id="IPR002397">
    <property type="entry name" value="Cyt_P450_B"/>
</dbReference>
<dbReference type="Pfam" id="PF00067">
    <property type="entry name" value="p450"/>
    <property type="match status" value="1"/>
</dbReference>
<proteinExistence type="inferred from homology"/>
<feature type="region of interest" description="Disordered" evidence="8">
    <location>
        <begin position="1"/>
        <end position="25"/>
    </location>
</feature>